<sequence length="121" mass="13706">MLCLGDLCFMFLKRFFWSALPFGIYLQIRNHLTVGDSCVQTVPGVWREKSLVEGMKETLQKAGKDYFGVYEKRGTYFLLLVSIRDGSKAAPTKLSPDIGEEASFHYLCDICLSHSSRRAVT</sequence>
<keyword evidence="1" id="KW-0732">Signal</keyword>
<evidence type="ECO:0000313" key="2">
    <source>
        <dbReference type="EMBL" id="LAB12255.1"/>
    </source>
</evidence>
<dbReference type="AlphaFoldDB" id="A0A2D4KU79"/>
<reference evidence="2" key="1">
    <citation type="submission" date="2017-07" db="EMBL/GenBank/DDBJ databases">
        <authorList>
            <person name="Mikheyev A."/>
            <person name="Grau M."/>
        </authorList>
    </citation>
    <scope>NUCLEOTIDE SEQUENCE</scope>
    <source>
        <tissue evidence="2">Venom_gland</tissue>
    </source>
</reference>
<dbReference type="EMBL" id="IACL01089023">
    <property type="protein sequence ID" value="LAB12255.1"/>
    <property type="molecule type" value="Transcribed_RNA"/>
</dbReference>
<feature type="chain" id="PRO_5013837593" evidence="1">
    <location>
        <begin position="19"/>
        <end position="121"/>
    </location>
</feature>
<proteinExistence type="predicted"/>
<feature type="signal peptide" evidence="1">
    <location>
        <begin position="1"/>
        <end position="18"/>
    </location>
</feature>
<organism evidence="2">
    <name type="scientific">Micrurus paraensis</name>
    <dbReference type="NCBI Taxonomy" id="1970185"/>
    <lineage>
        <taxon>Eukaryota</taxon>
        <taxon>Metazoa</taxon>
        <taxon>Chordata</taxon>
        <taxon>Craniata</taxon>
        <taxon>Vertebrata</taxon>
        <taxon>Euteleostomi</taxon>
        <taxon>Lepidosauria</taxon>
        <taxon>Squamata</taxon>
        <taxon>Bifurcata</taxon>
        <taxon>Unidentata</taxon>
        <taxon>Episquamata</taxon>
        <taxon>Toxicofera</taxon>
        <taxon>Serpentes</taxon>
        <taxon>Colubroidea</taxon>
        <taxon>Elapidae</taxon>
        <taxon>Elapinae</taxon>
        <taxon>Micrurus</taxon>
    </lineage>
</organism>
<name>A0A2D4KU79_9SAUR</name>
<evidence type="ECO:0000256" key="1">
    <source>
        <dbReference type="SAM" id="SignalP"/>
    </source>
</evidence>
<protein>
    <submittedName>
        <fullName evidence="2">Uncharacterized protein</fullName>
    </submittedName>
</protein>
<accession>A0A2D4KU79</accession>
<reference evidence="2" key="2">
    <citation type="submission" date="2017-11" db="EMBL/GenBank/DDBJ databases">
        <title>Coralsnake Venomics: Analyses of Venom Gland Transcriptomes and Proteomes of Six Brazilian Taxa.</title>
        <authorList>
            <person name="Aird S.D."/>
            <person name="Jorge da Silva N."/>
            <person name="Qiu L."/>
            <person name="Villar-Briones A."/>
            <person name="Aparecida-Saddi V."/>
            <person name="Campos-Telles M.P."/>
            <person name="Grau M."/>
            <person name="Mikheyev A.S."/>
        </authorList>
    </citation>
    <scope>NUCLEOTIDE SEQUENCE</scope>
    <source>
        <tissue evidence="2">Venom_gland</tissue>
    </source>
</reference>